<proteinExistence type="predicted"/>
<reference evidence="2" key="1">
    <citation type="submission" date="2016-11" db="UniProtKB">
        <authorList>
            <consortium name="WormBaseParasite"/>
        </authorList>
    </citation>
    <scope>IDENTIFICATION</scope>
</reference>
<dbReference type="AlphaFoldDB" id="A0A1I8FJS9"/>
<keyword evidence="1" id="KW-1185">Reference proteome</keyword>
<dbReference type="Proteomes" id="UP000095280">
    <property type="component" value="Unplaced"/>
</dbReference>
<dbReference type="WBParaSite" id="maker-unitig_37341-snap-gene-0.3-mRNA-1">
    <property type="protein sequence ID" value="maker-unitig_37341-snap-gene-0.3-mRNA-1"/>
    <property type="gene ID" value="maker-unitig_37341-snap-gene-0.3"/>
</dbReference>
<evidence type="ECO:0000313" key="1">
    <source>
        <dbReference type="Proteomes" id="UP000095280"/>
    </source>
</evidence>
<sequence>MPFQLVPRCQQELDFQQIVLDAAIFTTGSSPTRWPGMRSGNFLVASPDRQQPLLAGSQPGESESNGFVCWPLVLVLRHSLVVRDDHGSKTFTLAERPETGDGPNREDWCTSCCIASKFCLQNYLAG</sequence>
<protein>
    <submittedName>
        <fullName evidence="2">Uncharacterized protein</fullName>
    </submittedName>
</protein>
<organism evidence="1 2">
    <name type="scientific">Macrostomum lignano</name>
    <dbReference type="NCBI Taxonomy" id="282301"/>
    <lineage>
        <taxon>Eukaryota</taxon>
        <taxon>Metazoa</taxon>
        <taxon>Spiralia</taxon>
        <taxon>Lophotrochozoa</taxon>
        <taxon>Platyhelminthes</taxon>
        <taxon>Rhabditophora</taxon>
        <taxon>Macrostomorpha</taxon>
        <taxon>Macrostomida</taxon>
        <taxon>Macrostomidae</taxon>
        <taxon>Macrostomum</taxon>
    </lineage>
</organism>
<accession>A0A1I8FJS9</accession>
<evidence type="ECO:0000313" key="2">
    <source>
        <dbReference type="WBParaSite" id="maker-unitig_37341-snap-gene-0.3-mRNA-1"/>
    </source>
</evidence>
<name>A0A1I8FJS9_9PLAT</name>